<reference evidence="3" key="1">
    <citation type="submission" date="2017-09" db="EMBL/GenBank/DDBJ databases">
        <title>Depth-based differentiation of microbial function through sediment-hosted aquifers and enrichment of novel symbionts in the deep terrestrial subsurface.</title>
        <authorList>
            <person name="Probst A.J."/>
            <person name="Ladd B."/>
            <person name="Jarett J.K."/>
            <person name="Geller-Mcgrath D.E."/>
            <person name="Sieber C.M.K."/>
            <person name="Emerson J.B."/>
            <person name="Anantharaman K."/>
            <person name="Thomas B.C."/>
            <person name="Malmstrom R."/>
            <person name="Stieglmeier M."/>
            <person name="Klingl A."/>
            <person name="Woyke T."/>
            <person name="Ryan C.M."/>
            <person name="Banfield J.F."/>
        </authorList>
    </citation>
    <scope>NUCLEOTIDE SEQUENCE [LARGE SCALE GENOMIC DNA]</scope>
</reference>
<evidence type="ECO:0000313" key="3">
    <source>
        <dbReference type="Proteomes" id="UP000229901"/>
    </source>
</evidence>
<accession>A0A2H0V3R0</accession>
<proteinExistence type="predicted"/>
<comment type="caution">
    <text evidence="2">The sequence shown here is derived from an EMBL/GenBank/DDBJ whole genome shotgun (WGS) entry which is preliminary data.</text>
</comment>
<sequence>MKHKNRRQLSAQEPVDNMPQKPEDIFICRARRMNKTLNFCLINYVDANAFSIKRTPCYRCPQGLQNRQHFGESAKGDYDGDRT</sequence>
<dbReference type="Proteomes" id="UP000229901">
    <property type="component" value="Unassembled WGS sequence"/>
</dbReference>
<evidence type="ECO:0000256" key="1">
    <source>
        <dbReference type="SAM" id="MobiDB-lite"/>
    </source>
</evidence>
<dbReference type="AlphaFoldDB" id="A0A2H0V3R0"/>
<feature type="region of interest" description="Disordered" evidence="1">
    <location>
        <begin position="1"/>
        <end position="21"/>
    </location>
</feature>
<name>A0A2H0V3R0_9BACT</name>
<dbReference type="EMBL" id="PFAP01000041">
    <property type="protein sequence ID" value="PIR93713.1"/>
    <property type="molecule type" value="Genomic_DNA"/>
</dbReference>
<protein>
    <submittedName>
        <fullName evidence="2">Uncharacterized protein</fullName>
    </submittedName>
</protein>
<gene>
    <name evidence="2" type="ORF">COT97_05095</name>
</gene>
<organism evidence="2 3">
    <name type="scientific">Candidatus Falkowbacteria bacterium CG10_big_fil_rev_8_21_14_0_10_39_11</name>
    <dbReference type="NCBI Taxonomy" id="1974565"/>
    <lineage>
        <taxon>Bacteria</taxon>
        <taxon>Candidatus Falkowiibacteriota</taxon>
    </lineage>
</organism>
<evidence type="ECO:0000313" key="2">
    <source>
        <dbReference type="EMBL" id="PIR93713.1"/>
    </source>
</evidence>